<feature type="non-terminal residue" evidence="2">
    <location>
        <position position="141"/>
    </location>
</feature>
<evidence type="ECO:0000256" key="1">
    <source>
        <dbReference type="SAM" id="MobiDB-lite"/>
    </source>
</evidence>
<feature type="compositionally biased region" description="Polar residues" evidence="1">
    <location>
        <begin position="45"/>
        <end position="54"/>
    </location>
</feature>
<proteinExistence type="predicted"/>
<dbReference type="AlphaFoldDB" id="A0A0B6YZZ5"/>
<reference evidence="2" key="1">
    <citation type="submission" date="2014-12" db="EMBL/GenBank/DDBJ databases">
        <title>Insight into the proteome of Arion vulgaris.</title>
        <authorList>
            <person name="Aradska J."/>
            <person name="Bulat T."/>
            <person name="Smidak R."/>
            <person name="Sarate P."/>
            <person name="Gangsoo J."/>
            <person name="Sialana F."/>
            <person name="Bilban M."/>
            <person name="Lubec G."/>
        </authorList>
    </citation>
    <scope>NUCLEOTIDE SEQUENCE</scope>
    <source>
        <tissue evidence="2">Skin</tissue>
    </source>
</reference>
<gene>
    <name evidence="2" type="primary">ORF43396</name>
</gene>
<evidence type="ECO:0000313" key="2">
    <source>
        <dbReference type="EMBL" id="CEK61828.1"/>
    </source>
</evidence>
<feature type="region of interest" description="Disordered" evidence="1">
    <location>
        <begin position="74"/>
        <end position="97"/>
    </location>
</feature>
<feature type="compositionally biased region" description="Polar residues" evidence="1">
    <location>
        <begin position="88"/>
        <end position="97"/>
    </location>
</feature>
<feature type="compositionally biased region" description="Polar residues" evidence="1">
    <location>
        <begin position="8"/>
        <end position="20"/>
    </location>
</feature>
<dbReference type="EMBL" id="HACG01014963">
    <property type="protein sequence ID" value="CEK61828.1"/>
    <property type="molecule type" value="Transcribed_RNA"/>
</dbReference>
<name>A0A0B6YZZ5_9EUPU</name>
<protein>
    <submittedName>
        <fullName evidence="2">Uncharacterized protein</fullName>
    </submittedName>
</protein>
<feature type="non-terminal residue" evidence="2">
    <location>
        <position position="1"/>
    </location>
</feature>
<sequence>GDLLDGKSSMSSKTQLFDSSGSEEERAGGYGLELGSLKNKGHGRPQQSRSLPLINQSTMSVSSMEAAKLTGIPISMSAPHSHPVHMNTEPSTSNTPPLQAISAVAVSHISPNPTAAVVNGYISDPPPIQPHGGAPNIGPRA</sequence>
<accession>A0A0B6YZZ5</accession>
<organism evidence="2">
    <name type="scientific">Arion vulgaris</name>
    <dbReference type="NCBI Taxonomy" id="1028688"/>
    <lineage>
        <taxon>Eukaryota</taxon>
        <taxon>Metazoa</taxon>
        <taxon>Spiralia</taxon>
        <taxon>Lophotrochozoa</taxon>
        <taxon>Mollusca</taxon>
        <taxon>Gastropoda</taxon>
        <taxon>Heterobranchia</taxon>
        <taxon>Euthyneura</taxon>
        <taxon>Panpulmonata</taxon>
        <taxon>Eupulmonata</taxon>
        <taxon>Stylommatophora</taxon>
        <taxon>Helicina</taxon>
        <taxon>Arionoidea</taxon>
        <taxon>Arionidae</taxon>
        <taxon>Arion</taxon>
    </lineage>
</organism>
<feature type="region of interest" description="Disordered" evidence="1">
    <location>
        <begin position="1"/>
        <end position="54"/>
    </location>
</feature>
<feature type="region of interest" description="Disordered" evidence="1">
    <location>
        <begin position="118"/>
        <end position="141"/>
    </location>
</feature>